<dbReference type="InterPro" id="IPR011251">
    <property type="entry name" value="Luciferase-like_dom"/>
</dbReference>
<feature type="domain" description="Luciferase-like" evidence="2">
    <location>
        <begin position="1"/>
        <end position="290"/>
    </location>
</feature>
<organism evidence="3 4">
    <name type="scientific">Paractinoplanes lichenicola</name>
    <dbReference type="NCBI Taxonomy" id="2802976"/>
    <lineage>
        <taxon>Bacteria</taxon>
        <taxon>Bacillati</taxon>
        <taxon>Actinomycetota</taxon>
        <taxon>Actinomycetes</taxon>
        <taxon>Micromonosporales</taxon>
        <taxon>Micromonosporaceae</taxon>
        <taxon>Paractinoplanes</taxon>
    </lineage>
</organism>
<keyword evidence="4" id="KW-1185">Reference proteome</keyword>
<comment type="caution">
    <text evidence="3">The sequence shown here is derived from an EMBL/GenBank/DDBJ whole genome shotgun (WGS) entry which is preliminary data.</text>
</comment>
<evidence type="ECO:0000259" key="2">
    <source>
        <dbReference type="Pfam" id="PF00296"/>
    </source>
</evidence>
<dbReference type="RefSeq" id="WP_203078513.1">
    <property type="nucleotide sequence ID" value="NZ_JAENHO010000024.1"/>
</dbReference>
<gene>
    <name evidence="3" type="ORF">JKJ07_47590</name>
</gene>
<protein>
    <submittedName>
        <fullName evidence="3">TIGR03557 family F420-dependent LLM class oxidoreductase</fullName>
        <ecNumber evidence="3">1.-.-.-</ecNumber>
    </submittedName>
</protein>
<sequence length="316" mass="34382">MRIGYFLSCEEYGPAELLEQARAAEKAGFSALWISDHYHPWVDAQGNSPFVWSMIGALSQATSLPITTAVTCPTVRIHPAVIAQAAATSAVLTGGRFRLGIGTGEALNEHIFGDAWPELDVRLEMLEEAVEVMRGLWKGDVYSHHGKHYTVENARIYTLPDQPVEIYISGFGPKAVDTAARLGDGYVSTMPDGELVSRFRENGGGSKIAQAGFKAAFAATEDEGARIAYEKWPNAGVPGELSQVLPSPKHFEQASQLVTEDMVREAFVCGSDPAGHLEMIDKYRQAGFDEVYVANTGPHYAGLFDLYAQEILPKLS</sequence>
<dbReference type="PANTHER" id="PTHR43244:SF1">
    <property type="entry name" value="5,10-METHYLENETETRAHYDROMETHANOPTERIN REDUCTASE"/>
    <property type="match status" value="1"/>
</dbReference>
<dbReference type="CDD" id="cd01097">
    <property type="entry name" value="Tetrahydromethanopterin_reductase"/>
    <property type="match status" value="1"/>
</dbReference>
<evidence type="ECO:0000313" key="3">
    <source>
        <dbReference type="EMBL" id="MBL7261960.1"/>
    </source>
</evidence>
<dbReference type="Proteomes" id="UP000598996">
    <property type="component" value="Unassembled WGS sequence"/>
</dbReference>
<dbReference type="Pfam" id="PF00296">
    <property type="entry name" value="Bac_luciferase"/>
    <property type="match status" value="1"/>
</dbReference>
<dbReference type="SUPFAM" id="SSF51679">
    <property type="entry name" value="Bacterial luciferase-like"/>
    <property type="match status" value="1"/>
</dbReference>
<reference evidence="3 4" key="1">
    <citation type="submission" date="2021-01" db="EMBL/GenBank/DDBJ databases">
        <title>Actinoplanes sp. nov. LDG1-01 isolated from lichen.</title>
        <authorList>
            <person name="Saeng-In P."/>
            <person name="Phongsopitanun W."/>
            <person name="Kanchanasin P."/>
            <person name="Yuki M."/>
            <person name="Kudo T."/>
            <person name="Ohkuma M."/>
            <person name="Tanasupawat S."/>
        </authorList>
    </citation>
    <scope>NUCLEOTIDE SEQUENCE [LARGE SCALE GENOMIC DNA]</scope>
    <source>
        <strain evidence="3 4">LDG1-01</strain>
    </source>
</reference>
<dbReference type="InterPro" id="IPR036661">
    <property type="entry name" value="Luciferase-like_sf"/>
</dbReference>
<name>A0ABS1W5E1_9ACTN</name>
<evidence type="ECO:0000313" key="4">
    <source>
        <dbReference type="Proteomes" id="UP000598996"/>
    </source>
</evidence>
<dbReference type="GO" id="GO:0016491">
    <property type="term" value="F:oxidoreductase activity"/>
    <property type="evidence" value="ECO:0007669"/>
    <property type="project" value="UniProtKB-KW"/>
</dbReference>
<dbReference type="Gene3D" id="3.20.20.30">
    <property type="entry name" value="Luciferase-like domain"/>
    <property type="match status" value="1"/>
</dbReference>
<proteinExistence type="predicted"/>
<evidence type="ECO:0000256" key="1">
    <source>
        <dbReference type="ARBA" id="ARBA00023002"/>
    </source>
</evidence>
<dbReference type="InterPro" id="IPR019945">
    <property type="entry name" value="F420_G6P_DH-rel"/>
</dbReference>
<keyword evidence="1 3" id="KW-0560">Oxidoreductase</keyword>
<dbReference type="PANTHER" id="PTHR43244">
    <property type="match status" value="1"/>
</dbReference>
<dbReference type="InterPro" id="IPR050564">
    <property type="entry name" value="F420-G6PD/mer"/>
</dbReference>
<dbReference type="EC" id="1.-.-.-" evidence="3"/>
<accession>A0ABS1W5E1</accession>
<dbReference type="EMBL" id="JAENHO010000024">
    <property type="protein sequence ID" value="MBL7261960.1"/>
    <property type="molecule type" value="Genomic_DNA"/>
</dbReference>
<dbReference type="NCBIfam" id="TIGR03557">
    <property type="entry name" value="F420_G6P_family"/>
    <property type="match status" value="1"/>
</dbReference>